<dbReference type="InterPro" id="IPR023203">
    <property type="entry name" value="TTHA0068_sf"/>
</dbReference>
<reference evidence="2" key="2">
    <citation type="submission" date="2020-09" db="EMBL/GenBank/DDBJ databases">
        <authorList>
            <person name="Sun Q."/>
            <person name="Ohkuma M."/>
        </authorList>
    </citation>
    <scope>NUCLEOTIDE SEQUENCE</scope>
    <source>
        <strain evidence="2">JCM 19831</strain>
    </source>
</reference>
<evidence type="ECO:0000256" key="1">
    <source>
        <dbReference type="SAM" id="MobiDB-lite"/>
    </source>
</evidence>
<organism evidence="2 3">
    <name type="scientific">Dactylosporangium sucinum</name>
    <dbReference type="NCBI Taxonomy" id="1424081"/>
    <lineage>
        <taxon>Bacteria</taxon>
        <taxon>Bacillati</taxon>
        <taxon>Actinomycetota</taxon>
        <taxon>Actinomycetes</taxon>
        <taxon>Micromonosporales</taxon>
        <taxon>Micromonosporaceae</taxon>
        <taxon>Dactylosporangium</taxon>
    </lineage>
</organism>
<name>A0A917TNE7_9ACTN</name>
<dbReference type="EMBL" id="BMPI01000014">
    <property type="protein sequence ID" value="GGM28714.1"/>
    <property type="molecule type" value="Genomic_DNA"/>
</dbReference>
<sequence length="147" mass="15647">MEAVERDRDEDGRARNARPRDGLGRPLPRGATGVPTMPDDLTVTPAEALEQAQRLLDADRPFHAHEVLEAAWKAAPAPERELWRGLAQLAVGVTHARRGNPAGAGRLLGRAADRLGAYAADPPHGIDVAGLIRFCATGDGTPRLRAG</sequence>
<dbReference type="SUPFAM" id="SSF140663">
    <property type="entry name" value="TTHA0068-like"/>
    <property type="match status" value="1"/>
</dbReference>
<dbReference type="PANTHER" id="PTHR34796">
    <property type="entry name" value="EXPRESSED PROTEIN"/>
    <property type="match status" value="1"/>
</dbReference>
<dbReference type="InterPro" id="IPR005500">
    <property type="entry name" value="DUF309"/>
</dbReference>
<evidence type="ECO:0000313" key="2">
    <source>
        <dbReference type="EMBL" id="GGM28714.1"/>
    </source>
</evidence>
<feature type="region of interest" description="Disordered" evidence="1">
    <location>
        <begin position="1"/>
        <end position="41"/>
    </location>
</feature>
<dbReference type="Gene3D" id="1.10.3450.10">
    <property type="entry name" value="TTHA0068-like"/>
    <property type="match status" value="1"/>
</dbReference>
<dbReference type="Pfam" id="PF03745">
    <property type="entry name" value="DUF309"/>
    <property type="match status" value="1"/>
</dbReference>
<comment type="caution">
    <text evidence="2">The sequence shown here is derived from an EMBL/GenBank/DDBJ whole genome shotgun (WGS) entry which is preliminary data.</text>
</comment>
<gene>
    <name evidence="2" type="ORF">GCM10007977_032490</name>
</gene>
<dbReference type="AlphaFoldDB" id="A0A917TNE7"/>
<protein>
    <recommendedName>
        <fullName evidence="4">DUF309 domain-containing protein</fullName>
    </recommendedName>
</protein>
<evidence type="ECO:0008006" key="4">
    <source>
        <dbReference type="Google" id="ProtNLM"/>
    </source>
</evidence>
<keyword evidence="3" id="KW-1185">Reference proteome</keyword>
<dbReference type="PANTHER" id="PTHR34796:SF1">
    <property type="entry name" value="EXPRESSED PROTEIN"/>
    <property type="match status" value="1"/>
</dbReference>
<dbReference type="Proteomes" id="UP000642070">
    <property type="component" value="Unassembled WGS sequence"/>
</dbReference>
<proteinExistence type="predicted"/>
<evidence type="ECO:0000313" key="3">
    <source>
        <dbReference type="Proteomes" id="UP000642070"/>
    </source>
</evidence>
<accession>A0A917TNE7</accession>
<feature type="compositionally biased region" description="Basic and acidic residues" evidence="1">
    <location>
        <begin position="1"/>
        <end position="23"/>
    </location>
</feature>
<reference evidence="2" key="1">
    <citation type="journal article" date="2014" name="Int. J. Syst. Evol. Microbiol.">
        <title>Complete genome sequence of Corynebacterium casei LMG S-19264T (=DSM 44701T), isolated from a smear-ripened cheese.</title>
        <authorList>
            <consortium name="US DOE Joint Genome Institute (JGI-PGF)"/>
            <person name="Walter F."/>
            <person name="Albersmeier A."/>
            <person name="Kalinowski J."/>
            <person name="Ruckert C."/>
        </authorList>
    </citation>
    <scope>NUCLEOTIDE SEQUENCE</scope>
    <source>
        <strain evidence="2">JCM 19831</strain>
    </source>
</reference>